<name>A0A1G1X3J6_9BACT</name>
<keyword evidence="1" id="KW-0812">Transmembrane</keyword>
<feature type="transmembrane region" description="Helical" evidence="1">
    <location>
        <begin position="37"/>
        <end position="56"/>
    </location>
</feature>
<sequence length="158" mass="18062">MHIETYTQEIRVRTPNQKCIQVVLQIQGIIAEWGKSVATILTLSGVMATLLFFWNLDTITCTYERMFPPPIPPIGHAMQIYRFTQHILSFAALSFLTWCIHTLLFAFFVVPKKEALQKELESLLTTNPGFLNAIRQVDLSLYEQTVAFLPAESEHFAT</sequence>
<gene>
    <name evidence="2" type="ORF">A3D99_00260</name>
</gene>
<protein>
    <submittedName>
        <fullName evidence="2">Uncharacterized protein</fullName>
    </submittedName>
</protein>
<dbReference type="EMBL" id="MHHR01000020">
    <property type="protein sequence ID" value="OGY34140.1"/>
    <property type="molecule type" value="Genomic_DNA"/>
</dbReference>
<proteinExistence type="predicted"/>
<dbReference type="Proteomes" id="UP000177528">
    <property type="component" value="Unassembled WGS sequence"/>
</dbReference>
<dbReference type="AlphaFoldDB" id="A0A1G1X3J6"/>
<keyword evidence="1" id="KW-0472">Membrane</keyword>
<evidence type="ECO:0000256" key="1">
    <source>
        <dbReference type="SAM" id="Phobius"/>
    </source>
</evidence>
<comment type="caution">
    <text evidence="2">The sequence shown here is derived from an EMBL/GenBank/DDBJ whole genome shotgun (WGS) entry which is preliminary data.</text>
</comment>
<organism evidence="2 3">
    <name type="scientific">Candidatus Andersenbacteria bacterium RIFCSPHIGHO2_12_FULL_45_11</name>
    <dbReference type="NCBI Taxonomy" id="1797281"/>
    <lineage>
        <taxon>Bacteria</taxon>
        <taxon>Candidatus Anderseniibacteriota</taxon>
    </lineage>
</organism>
<accession>A0A1G1X3J6</accession>
<evidence type="ECO:0000313" key="3">
    <source>
        <dbReference type="Proteomes" id="UP000177528"/>
    </source>
</evidence>
<feature type="transmembrane region" description="Helical" evidence="1">
    <location>
        <begin position="87"/>
        <end position="110"/>
    </location>
</feature>
<evidence type="ECO:0000313" key="2">
    <source>
        <dbReference type="EMBL" id="OGY34140.1"/>
    </source>
</evidence>
<keyword evidence="1" id="KW-1133">Transmembrane helix</keyword>
<reference evidence="2 3" key="1">
    <citation type="journal article" date="2016" name="Nat. Commun.">
        <title>Thousands of microbial genomes shed light on interconnected biogeochemical processes in an aquifer system.</title>
        <authorList>
            <person name="Anantharaman K."/>
            <person name="Brown C.T."/>
            <person name="Hug L.A."/>
            <person name="Sharon I."/>
            <person name="Castelle C.J."/>
            <person name="Probst A.J."/>
            <person name="Thomas B.C."/>
            <person name="Singh A."/>
            <person name="Wilkins M.J."/>
            <person name="Karaoz U."/>
            <person name="Brodie E.L."/>
            <person name="Williams K.H."/>
            <person name="Hubbard S.S."/>
            <person name="Banfield J.F."/>
        </authorList>
    </citation>
    <scope>NUCLEOTIDE SEQUENCE [LARGE SCALE GENOMIC DNA]</scope>
</reference>